<dbReference type="Proteomes" id="UP000887575">
    <property type="component" value="Unassembled WGS sequence"/>
</dbReference>
<evidence type="ECO:0000313" key="1">
    <source>
        <dbReference type="Proteomes" id="UP000887575"/>
    </source>
</evidence>
<reference evidence="2" key="1">
    <citation type="submission" date="2024-02" db="UniProtKB">
        <authorList>
            <consortium name="WormBaseParasite"/>
        </authorList>
    </citation>
    <scope>IDENTIFICATION</scope>
</reference>
<sequence length="96" mass="10900">MKISTFFPCFFSKPFSLSFRAKLKKKPSNNELSLNGSEQILKRRDFDSRFLGIATNGLCPVMFFIHLCAGVTVKDSEKFEVACFRPSRQTDSFFGG</sequence>
<evidence type="ECO:0000313" key="2">
    <source>
        <dbReference type="WBParaSite" id="MBELARI_LOCUS10458"/>
    </source>
</evidence>
<accession>A0AAF3E969</accession>
<dbReference type="AlphaFoldDB" id="A0AAF3E969"/>
<dbReference type="WBParaSite" id="MBELARI_LOCUS10458">
    <property type="protein sequence ID" value="MBELARI_LOCUS10458"/>
    <property type="gene ID" value="MBELARI_LOCUS10458"/>
</dbReference>
<name>A0AAF3E969_9BILA</name>
<protein>
    <submittedName>
        <fullName evidence="2">Uncharacterized protein</fullName>
    </submittedName>
</protein>
<organism evidence="1 2">
    <name type="scientific">Mesorhabditis belari</name>
    <dbReference type="NCBI Taxonomy" id="2138241"/>
    <lineage>
        <taxon>Eukaryota</taxon>
        <taxon>Metazoa</taxon>
        <taxon>Ecdysozoa</taxon>
        <taxon>Nematoda</taxon>
        <taxon>Chromadorea</taxon>
        <taxon>Rhabditida</taxon>
        <taxon>Rhabditina</taxon>
        <taxon>Rhabditomorpha</taxon>
        <taxon>Rhabditoidea</taxon>
        <taxon>Rhabditidae</taxon>
        <taxon>Mesorhabditinae</taxon>
        <taxon>Mesorhabditis</taxon>
    </lineage>
</organism>
<proteinExistence type="predicted"/>
<keyword evidence="1" id="KW-1185">Reference proteome</keyword>